<proteinExistence type="predicted"/>
<evidence type="ECO:0000259" key="4">
    <source>
        <dbReference type="Pfam" id="PF18052"/>
    </source>
</evidence>
<evidence type="ECO:0000256" key="1">
    <source>
        <dbReference type="ARBA" id="ARBA00022737"/>
    </source>
</evidence>
<dbReference type="Pfam" id="PF18052">
    <property type="entry name" value="Rx_N"/>
    <property type="match status" value="1"/>
</dbReference>
<keyword evidence="3" id="KW-0611">Plant defense</keyword>
<dbReference type="PANTHER" id="PTHR19338">
    <property type="entry name" value="TRANSLOCASE OF INNER MITOCHONDRIAL MEMBRANE 13 HOMOLOG"/>
    <property type="match status" value="1"/>
</dbReference>
<accession>A0AAD3XR74</accession>
<dbReference type="Proteomes" id="UP001279734">
    <property type="component" value="Unassembled WGS sequence"/>
</dbReference>
<dbReference type="EMBL" id="BSYO01000013">
    <property type="protein sequence ID" value="GMH14143.1"/>
    <property type="molecule type" value="Genomic_DNA"/>
</dbReference>
<dbReference type="AlphaFoldDB" id="A0AAD3XR74"/>
<sequence>MVDAIVTSTAKWIGSQLVDEVKFLYGVEDQLHKLQNDLECMQQYIQDVEEIQLDNKGNGQVAIFVKTIREIAFRTEDVIDTYILKVGSDGMFTRFACFLCNIFEIHAVGKQIKEIQDDIKNAAERIKIFRNPEGPSSSHDQLKPQRRVLESYAHVEEEHIVGLDDSFKNLVQRITKAFFPLPYPSPPLLEHHVSYQTQCDDLKVIPIS</sequence>
<evidence type="ECO:0000313" key="6">
    <source>
        <dbReference type="Proteomes" id="UP001279734"/>
    </source>
</evidence>
<dbReference type="PANTHER" id="PTHR19338:SF66">
    <property type="entry name" value="NB-ARC DOMAIN-CONTAINING PROTEIN"/>
    <property type="match status" value="1"/>
</dbReference>
<dbReference type="CDD" id="cd14798">
    <property type="entry name" value="RX-CC_like"/>
    <property type="match status" value="1"/>
</dbReference>
<reference evidence="5" key="1">
    <citation type="submission" date="2023-05" db="EMBL/GenBank/DDBJ databases">
        <title>Nepenthes gracilis genome sequencing.</title>
        <authorList>
            <person name="Fukushima K."/>
        </authorList>
    </citation>
    <scope>NUCLEOTIDE SEQUENCE</scope>
    <source>
        <strain evidence="5">SING2019-196</strain>
    </source>
</reference>
<dbReference type="GO" id="GO:0006952">
    <property type="term" value="P:defense response"/>
    <property type="evidence" value="ECO:0007669"/>
    <property type="project" value="UniProtKB-KW"/>
</dbReference>
<evidence type="ECO:0000313" key="5">
    <source>
        <dbReference type="EMBL" id="GMH14143.1"/>
    </source>
</evidence>
<dbReference type="InterPro" id="IPR041118">
    <property type="entry name" value="Rx_N"/>
</dbReference>
<evidence type="ECO:0000256" key="3">
    <source>
        <dbReference type="ARBA" id="ARBA00022821"/>
    </source>
</evidence>
<keyword evidence="6" id="KW-1185">Reference proteome</keyword>
<dbReference type="GO" id="GO:0000166">
    <property type="term" value="F:nucleotide binding"/>
    <property type="evidence" value="ECO:0007669"/>
    <property type="project" value="UniProtKB-KW"/>
</dbReference>
<organism evidence="5 6">
    <name type="scientific">Nepenthes gracilis</name>
    <name type="common">Slender pitcher plant</name>
    <dbReference type="NCBI Taxonomy" id="150966"/>
    <lineage>
        <taxon>Eukaryota</taxon>
        <taxon>Viridiplantae</taxon>
        <taxon>Streptophyta</taxon>
        <taxon>Embryophyta</taxon>
        <taxon>Tracheophyta</taxon>
        <taxon>Spermatophyta</taxon>
        <taxon>Magnoliopsida</taxon>
        <taxon>eudicotyledons</taxon>
        <taxon>Gunneridae</taxon>
        <taxon>Pentapetalae</taxon>
        <taxon>Caryophyllales</taxon>
        <taxon>Nepenthaceae</taxon>
        <taxon>Nepenthes</taxon>
    </lineage>
</organism>
<dbReference type="Gene3D" id="1.20.5.4130">
    <property type="match status" value="1"/>
</dbReference>
<name>A0AAD3XR74_NEPGR</name>
<comment type="caution">
    <text evidence="5">The sequence shown here is derived from an EMBL/GenBank/DDBJ whole genome shotgun (WGS) entry which is preliminary data.</text>
</comment>
<gene>
    <name evidence="5" type="ORF">Nepgr_015984</name>
</gene>
<protein>
    <recommendedName>
        <fullName evidence="4">Disease resistance N-terminal domain-containing protein</fullName>
    </recommendedName>
</protein>
<keyword evidence="1" id="KW-0677">Repeat</keyword>
<evidence type="ECO:0000256" key="2">
    <source>
        <dbReference type="ARBA" id="ARBA00022741"/>
    </source>
</evidence>
<feature type="domain" description="Disease resistance N-terminal" evidence="4">
    <location>
        <begin position="6"/>
        <end position="89"/>
    </location>
</feature>
<dbReference type="InterPro" id="IPR038005">
    <property type="entry name" value="RX-like_CC"/>
</dbReference>
<keyword evidence="2" id="KW-0547">Nucleotide-binding</keyword>